<dbReference type="Gene3D" id="3.40.1350.10">
    <property type="match status" value="1"/>
</dbReference>
<protein>
    <submittedName>
        <fullName evidence="3">Domain of uncharacterized function (DUF1887)</fullName>
    </submittedName>
</protein>
<organism evidence="3 4">
    <name type="scientific">Prevotella denticola</name>
    <dbReference type="NCBI Taxonomy" id="28129"/>
    <lineage>
        <taxon>Bacteria</taxon>
        <taxon>Pseudomonadati</taxon>
        <taxon>Bacteroidota</taxon>
        <taxon>Bacteroidia</taxon>
        <taxon>Bacteroidales</taxon>
        <taxon>Prevotellaceae</taxon>
        <taxon>Prevotella</taxon>
    </lineage>
</organism>
<dbReference type="RefSeq" id="WP_025067540.1">
    <property type="nucleotide sequence ID" value="NZ_CAUVPN010000014.1"/>
</dbReference>
<dbReference type="Pfam" id="PF09002">
    <property type="entry name" value="Card1_endonuc"/>
    <property type="match status" value="1"/>
</dbReference>
<dbReference type="GO" id="GO:0003676">
    <property type="term" value="F:nucleic acid binding"/>
    <property type="evidence" value="ECO:0007669"/>
    <property type="project" value="InterPro"/>
</dbReference>
<reference evidence="3 4" key="1">
    <citation type="submission" date="2018-06" db="EMBL/GenBank/DDBJ databases">
        <authorList>
            <consortium name="Pathogen Informatics"/>
            <person name="Doyle S."/>
        </authorList>
    </citation>
    <scope>NUCLEOTIDE SEQUENCE [LARGE SCALE GENOMIC DNA]</scope>
    <source>
        <strain evidence="3 4">NCTC13067</strain>
    </source>
</reference>
<proteinExistence type="predicted"/>
<dbReference type="Gene3D" id="3.40.50.10770">
    <property type="entry name" value="Hypothetical protein VC1899 like domain (Restriction endonuclease-like)"/>
    <property type="match status" value="1"/>
</dbReference>
<evidence type="ECO:0000313" key="3">
    <source>
        <dbReference type="EMBL" id="SUB94376.1"/>
    </source>
</evidence>
<dbReference type="Pfam" id="PF23400">
    <property type="entry name" value="CARF_Card1"/>
    <property type="match status" value="1"/>
</dbReference>
<dbReference type="Proteomes" id="UP000255469">
    <property type="component" value="Unassembled WGS sequence"/>
</dbReference>
<dbReference type="AlphaFoldDB" id="A0A379ED86"/>
<dbReference type="InterPro" id="IPR015093">
    <property type="entry name" value="Card1_endonucl_dom"/>
</dbReference>
<evidence type="ECO:0000313" key="4">
    <source>
        <dbReference type="Proteomes" id="UP000255469"/>
    </source>
</evidence>
<dbReference type="EMBL" id="UGTM01000002">
    <property type="protein sequence ID" value="SUB94376.1"/>
    <property type="molecule type" value="Genomic_DNA"/>
</dbReference>
<dbReference type="InterPro" id="IPR056339">
    <property type="entry name" value="CARF_Card1"/>
</dbReference>
<dbReference type="SUPFAM" id="SSF52980">
    <property type="entry name" value="Restriction endonuclease-like"/>
    <property type="match status" value="1"/>
</dbReference>
<evidence type="ECO:0000259" key="1">
    <source>
        <dbReference type="Pfam" id="PF09002"/>
    </source>
</evidence>
<feature type="domain" description="Card1 endonuclease" evidence="1">
    <location>
        <begin position="193"/>
        <end position="327"/>
    </location>
</feature>
<accession>A0A379ED86</accession>
<evidence type="ECO:0000259" key="2">
    <source>
        <dbReference type="Pfam" id="PF23400"/>
    </source>
</evidence>
<gene>
    <name evidence="3" type="ORF">NCTC13067_02245</name>
</gene>
<feature type="domain" description="Card1 CARF" evidence="2">
    <location>
        <begin position="4"/>
        <end position="142"/>
    </location>
</feature>
<name>A0A379ED86_9BACT</name>
<sequence length="332" mass="38872">MKKILVSILSDHLVPNYLFIKEMQGQFNDLLFIGTPYTEEKRIAAHLEDALGMKENSVVKVIVESDLYQKGLRILAQTSFPREAHYIVNLTGGTKIMALMVYEFFCKFDTSFYYVPIGKNTYGDIRNAQIHSLQYRISLKEYFTLYGLQFECNNTLLKDRETTFRLFEKQKKCNFYLSSEIVHSHQAVTAIDKRYYSGTWFEEYTYLRIKQELCLRNQDIAMSLKIFRNASEQNDNEVDVAFMFENTLYIIECKVSMIGYGKEPQHTIEDYLYKLAAISKDFGLSVRPYIFTLHKMEKLSDSSCKNINKRMRILGICNIIDGKELLKKKIDL</sequence>
<dbReference type="InterPro" id="IPR011335">
    <property type="entry name" value="Restrct_endonuc-II-like"/>
</dbReference>
<dbReference type="InterPro" id="IPR011856">
    <property type="entry name" value="tRNA_endonuc-like_dom_sf"/>
</dbReference>